<dbReference type="AlphaFoldDB" id="A0A5C4XEW1"/>
<reference evidence="1 2" key="1">
    <citation type="submission" date="2019-06" db="EMBL/GenBank/DDBJ databases">
        <title>Genome sequence of Deinococcus radiopugnans ATCC 19172.</title>
        <authorList>
            <person name="Maclea K.S."/>
            <person name="Maynard C.R."/>
        </authorList>
    </citation>
    <scope>NUCLEOTIDE SEQUENCE [LARGE SCALE GENOMIC DNA]</scope>
    <source>
        <strain evidence="1 2">ATCC 19172</strain>
    </source>
</reference>
<evidence type="ECO:0000313" key="2">
    <source>
        <dbReference type="Proteomes" id="UP000313988"/>
    </source>
</evidence>
<dbReference type="InterPro" id="IPR036583">
    <property type="entry name" value="23S_rRNA_IVS_sf"/>
</dbReference>
<protein>
    <submittedName>
        <fullName evidence="1">Four helix bundle protein</fullName>
    </submittedName>
</protein>
<dbReference type="InterPro" id="IPR012657">
    <property type="entry name" value="23S_rRNA-intervening_sequence"/>
</dbReference>
<dbReference type="SUPFAM" id="SSF158446">
    <property type="entry name" value="IVS-encoded protein-like"/>
    <property type="match status" value="1"/>
</dbReference>
<dbReference type="NCBIfam" id="TIGR02436">
    <property type="entry name" value="four helix bundle protein"/>
    <property type="match status" value="1"/>
</dbReference>
<dbReference type="OrthoDB" id="160990at2"/>
<dbReference type="Proteomes" id="UP000313988">
    <property type="component" value="Unassembled WGS sequence"/>
</dbReference>
<accession>A0A5C4XEW1</accession>
<sequence length="124" mass="14147">MEERYFPFEQLEVYRLAVAFATDIYRVTRPFPADERFGLTNQLRRAAASVSLNIAEGRGRGGDKEFVRFLMIARGSLFEVMAACQIAESLNYLLPDDHRTVRTQAHELTARLMSLIKKLNPPSP</sequence>
<dbReference type="PANTHER" id="PTHR38471">
    <property type="entry name" value="FOUR HELIX BUNDLE PROTEIN"/>
    <property type="match status" value="1"/>
</dbReference>
<dbReference type="Gene3D" id="1.20.1440.60">
    <property type="entry name" value="23S rRNA-intervening sequence"/>
    <property type="match status" value="1"/>
</dbReference>
<dbReference type="Pfam" id="PF05635">
    <property type="entry name" value="23S_rRNA_IVP"/>
    <property type="match status" value="1"/>
</dbReference>
<proteinExistence type="predicted"/>
<dbReference type="PANTHER" id="PTHR38471:SF2">
    <property type="entry name" value="FOUR HELIX BUNDLE PROTEIN"/>
    <property type="match status" value="1"/>
</dbReference>
<comment type="caution">
    <text evidence="1">The sequence shown here is derived from an EMBL/GenBank/DDBJ whole genome shotgun (WGS) entry which is preliminary data.</text>
</comment>
<evidence type="ECO:0000313" key="1">
    <source>
        <dbReference type="EMBL" id="TNM61922.1"/>
    </source>
</evidence>
<dbReference type="CDD" id="cd16377">
    <property type="entry name" value="23S_rRNA_IVP_like"/>
    <property type="match status" value="1"/>
</dbReference>
<gene>
    <name evidence="1" type="ORF">FHR04_20505</name>
</gene>
<name>A0A5C4XEW1_9DEIO</name>
<dbReference type="EMBL" id="VDMO01000053">
    <property type="protein sequence ID" value="TNM61922.1"/>
    <property type="molecule type" value="Genomic_DNA"/>
</dbReference>
<organism evidence="1 2">
    <name type="scientific">Deinococcus radiopugnans ATCC 19172</name>
    <dbReference type="NCBI Taxonomy" id="585398"/>
    <lineage>
        <taxon>Bacteria</taxon>
        <taxon>Thermotogati</taxon>
        <taxon>Deinococcota</taxon>
        <taxon>Deinococci</taxon>
        <taxon>Deinococcales</taxon>
        <taxon>Deinococcaceae</taxon>
        <taxon>Deinococcus</taxon>
    </lineage>
</organism>